<organism evidence="2 3">
    <name type="scientific">Pseudocercospora eumusae</name>
    <dbReference type="NCBI Taxonomy" id="321146"/>
    <lineage>
        <taxon>Eukaryota</taxon>
        <taxon>Fungi</taxon>
        <taxon>Dikarya</taxon>
        <taxon>Ascomycota</taxon>
        <taxon>Pezizomycotina</taxon>
        <taxon>Dothideomycetes</taxon>
        <taxon>Dothideomycetidae</taxon>
        <taxon>Mycosphaerellales</taxon>
        <taxon>Mycosphaerellaceae</taxon>
        <taxon>Pseudocercospora</taxon>
    </lineage>
</organism>
<protein>
    <submittedName>
        <fullName evidence="2">Uncharacterized protein</fullName>
    </submittedName>
</protein>
<evidence type="ECO:0000256" key="1">
    <source>
        <dbReference type="SAM" id="MobiDB-lite"/>
    </source>
</evidence>
<dbReference type="Proteomes" id="UP000070133">
    <property type="component" value="Unassembled WGS sequence"/>
</dbReference>
<comment type="caution">
    <text evidence="2">The sequence shown here is derived from an EMBL/GenBank/DDBJ whole genome shotgun (WGS) entry which is preliminary data.</text>
</comment>
<evidence type="ECO:0000313" key="3">
    <source>
        <dbReference type="Proteomes" id="UP000070133"/>
    </source>
</evidence>
<evidence type="ECO:0000313" key="2">
    <source>
        <dbReference type="EMBL" id="KXT02029.1"/>
    </source>
</evidence>
<dbReference type="OrthoDB" id="3650057at2759"/>
<reference evidence="2 3" key="1">
    <citation type="submission" date="2015-07" db="EMBL/GenBank/DDBJ databases">
        <title>Comparative genomics of the Sigatoka disease complex on banana suggests a link between parallel evolutionary changes in Pseudocercospora fijiensis and Pseudocercospora eumusae and increased virulence on the banana host.</title>
        <authorList>
            <person name="Chang T.-C."/>
            <person name="Salvucci A."/>
            <person name="Crous P.W."/>
            <person name="Stergiopoulos I."/>
        </authorList>
    </citation>
    <scope>NUCLEOTIDE SEQUENCE [LARGE SCALE GENOMIC DNA]</scope>
    <source>
        <strain evidence="2 3">CBS 114824</strain>
    </source>
</reference>
<sequence>MAPQVPALGLPSLSLGGVAAGASSRVAVGPASIVQPIGFPTSSATVDPAAIIASIISNVPVASGYTLVVDPPAPSTSALAALSTSLPVVVPGGAATTVPAVALPAATGAAIPQAPGFSVPGLPGLSSLPTGTALDIIIKTAVPLAQTSVISSLAALPENANIPGISSVLDALSDLPVTNIPALPTSLAGNLPVSALPTGILDALPTGIPGDLPISAPISALPTGVLDDLPAGIPLDLPISGLPSILPAALPTSVLSNLPTDLPVISTLPLPSLGSLDILTSLSETIIDQLADTLSQIIALIASAASGTSSGSLPSVPTLPPSLAGGASANADASASISAGTVKREAEAEPQVPNLGPVTGIVNGVTSGSGSSPAAGLTNIVSGVTSGGGLGLGSIVMNLVASLPIPTNLATIVQSLGTALTAPLQSTLSATQLSQVSNLLAILNLASILNVSQLGSLATLSNLDSIQQLVQGLNAQDLITTINILKDPSVVSSAGVGALLANPLSFLQVVKAIVPVTSNPVASIAFVMLQQLGIAGLGNAVAAALPGGSQGVTSILHTNVLGKDGILDYILPGDFHLKN</sequence>
<dbReference type="STRING" id="321146.A0A139HI34"/>
<gene>
    <name evidence="2" type="ORF">AC578_6569</name>
</gene>
<dbReference type="EMBL" id="LFZN01000047">
    <property type="protein sequence ID" value="KXT02029.1"/>
    <property type="molecule type" value="Genomic_DNA"/>
</dbReference>
<keyword evidence="3" id="KW-1185">Reference proteome</keyword>
<feature type="region of interest" description="Disordered" evidence="1">
    <location>
        <begin position="340"/>
        <end position="359"/>
    </location>
</feature>
<name>A0A139HI34_9PEZI</name>
<dbReference type="AlphaFoldDB" id="A0A139HI34"/>
<accession>A0A139HI34</accession>
<proteinExistence type="predicted"/>